<gene>
    <name evidence="2" type="ORF">DFP72DRAFT_1152945</name>
</gene>
<evidence type="ECO:0000313" key="2">
    <source>
        <dbReference type="EMBL" id="KAF6746132.1"/>
    </source>
</evidence>
<evidence type="ECO:0000313" key="3">
    <source>
        <dbReference type="Proteomes" id="UP000521943"/>
    </source>
</evidence>
<dbReference type="AlphaFoldDB" id="A0A8H6LZE0"/>
<protein>
    <submittedName>
        <fullName evidence="2">Uncharacterized protein</fullName>
    </submittedName>
</protein>
<keyword evidence="3" id="KW-1185">Reference proteome</keyword>
<name>A0A8H6LZE0_9AGAR</name>
<sequence length="401" mass="43734">MSTGFFTGQPQPNRMDTAAPMATAAQHPDHHPASLPPTASHASTSSEMDLQPDFPGPMLPSHITFSVSPDGPTSVHRLASEADLDAAQTSAPPTKRTRILSQDERKRDKLRSCRRCKSTTCDGKWDIRLCPHPCLVPCKKCGHYRWCKGVDGGRKCAYPDPVLPKLKNPSKKRSPVSKSGQLAKPSHIAVPSRPRLVSLSTRSRHRLDIKEMSHQSSPATLLNQDSSESSTSSLPTSTVKPAKRGRPKGSKDKPRASDAPPRGRPRKQTAAALGTNTVNREDDGSGAEDEFDALFDNAAFTHEAMNEIQEIENAFYTTQESRPPPACPNLGACPRAAAPSGRATATDTRAKHGRRVNLDAAVNSTNTLSMTIWIQEVIQKGIRMVKQTRARRLERLRQGKA</sequence>
<dbReference type="Proteomes" id="UP000521943">
    <property type="component" value="Unassembled WGS sequence"/>
</dbReference>
<reference evidence="2 3" key="1">
    <citation type="submission" date="2020-07" db="EMBL/GenBank/DDBJ databases">
        <title>Comparative genomics of pyrophilous fungi reveals a link between fire events and developmental genes.</title>
        <authorList>
            <consortium name="DOE Joint Genome Institute"/>
            <person name="Steindorff A.S."/>
            <person name="Carver A."/>
            <person name="Calhoun S."/>
            <person name="Stillman K."/>
            <person name="Liu H."/>
            <person name="Lipzen A."/>
            <person name="Pangilinan J."/>
            <person name="Labutti K."/>
            <person name="Bruns T.D."/>
            <person name="Grigoriev I.V."/>
        </authorList>
    </citation>
    <scope>NUCLEOTIDE SEQUENCE [LARGE SCALE GENOMIC DNA]</scope>
    <source>
        <strain evidence="2 3">CBS 144469</strain>
    </source>
</reference>
<feature type="region of interest" description="Disordered" evidence="1">
    <location>
        <begin position="1"/>
        <end position="107"/>
    </location>
</feature>
<feature type="compositionally biased region" description="Polar residues" evidence="1">
    <location>
        <begin position="1"/>
        <end position="14"/>
    </location>
</feature>
<evidence type="ECO:0000256" key="1">
    <source>
        <dbReference type="SAM" id="MobiDB-lite"/>
    </source>
</evidence>
<feature type="compositionally biased region" description="Low complexity" evidence="1">
    <location>
        <begin position="226"/>
        <end position="238"/>
    </location>
</feature>
<organism evidence="2 3">
    <name type="scientific">Ephemerocybe angulata</name>
    <dbReference type="NCBI Taxonomy" id="980116"/>
    <lineage>
        <taxon>Eukaryota</taxon>
        <taxon>Fungi</taxon>
        <taxon>Dikarya</taxon>
        <taxon>Basidiomycota</taxon>
        <taxon>Agaricomycotina</taxon>
        <taxon>Agaricomycetes</taxon>
        <taxon>Agaricomycetidae</taxon>
        <taxon>Agaricales</taxon>
        <taxon>Agaricineae</taxon>
        <taxon>Psathyrellaceae</taxon>
        <taxon>Ephemerocybe</taxon>
    </lineage>
</organism>
<feature type="compositionally biased region" description="Polar residues" evidence="1">
    <location>
        <begin position="214"/>
        <end position="225"/>
    </location>
</feature>
<proteinExistence type="predicted"/>
<feature type="region of interest" description="Disordered" evidence="1">
    <location>
        <begin position="158"/>
        <end position="288"/>
    </location>
</feature>
<dbReference type="EMBL" id="JACGCI010000096">
    <property type="protein sequence ID" value="KAF6746132.1"/>
    <property type="molecule type" value="Genomic_DNA"/>
</dbReference>
<accession>A0A8H6LZE0</accession>
<comment type="caution">
    <text evidence="2">The sequence shown here is derived from an EMBL/GenBank/DDBJ whole genome shotgun (WGS) entry which is preliminary data.</text>
</comment>